<dbReference type="InterPro" id="IPR042171">
    <property type="entry name" value="Acyl-CoA_hotdog"/>
</dbReference>
<dbReference type="InterPro" id="IPR049449">
    <property type="entry name" value="TesB_ACOT8-like_N"/>
</dbReference>
<dbReference type="Pfam" id="PF13622">
    <property type="entry name" value="4HBT_3"/>
    <property type="match status" value="1"/>
</dbReference>
<dbReference type="STRING" id="1027371.GOALK_056_00500"/>
<protein>
    <recommendedName>
        <fullName evidence="1">Acyl-CoA thioesterase-like N-terminal HotDog domain-containing protein</fullName>
    </recommendedName>
</protein>
<accession>F9VVI8</accession>
<dbReference type="AlphaFoldDB" id="F9VVI8"/>
<dbReference type="Gene3D" id="2.40.160.210">
    <property type="entry name" value="Acyl-CoA thioesterase, double hotdog domain"/>
    <property type="match status" value="1"/>
</dbReference>
<dbReference type="Proteomes" id="UP000003558">
    <property type="component" value="Unassembled WGS sequence"/>
</dbReference>
<evidence type="ECO:0000313" key="2">
    <source>
        <dbReference type="EMBL" id="GAA12617.1"/>
    </source>
</evidence>
<dbReference type="SUPFAM" id="SSF54637">
    <property type="entry name" value="Thioesterase/thiol ester dehydrase-isomerase"/>
    <property type="match status" value="1"/>
</dbReference>
<sequence length="123" mass="12743">MKQLIRQWNSAGGLAGQFGALPVGSGRWAATIDESWWGWSGPFGGAIVALAVHVAADAVPGASVRAVDLRFVGKPAGGELILTPSVREVGRHTRIVDVAVTQGTAEIAIASVTAGRVGDRRCR</sequence>
<reference evidence="2 3" key="1">
    <citation type="submission" date="2011-05" db="EMBL/GenBank/DDBJ databases">
        <title>Whole genome shotgun sequence of Gordonia alkanivorans NBRC 16433.</title>
        <authorList>
            <person name="Hosoyama A."/>
            <person name="Nakamura S."/>
            <person name="Takarada H."/>
            <person name="Tsuchikane K."/>
            <person name="Yamazaki S."/>
            <person name="Fujita N."/>
        </authorList>
    </citation>
    <scope>NUCLEOTIDE SEQUENCE [LARGE SCALE GENOMIC DNA]</scope>
    <source>
        <strain evidence="2 3">NBRC 16433</strain>
    </source>
</reference>
<proteinExistence type="predicted"/>
<dbReference type="EMBL" id="BACI01000056">
    <property type="protein sequence ID" value="GAA12617.1"/>
    <property type="molecule type" value="Genomic_DNA"/>
</dbReference>
<evidence type="ECO:0000259" key="1">
    <source>
        <dbReference type="Pfam" id="PF13622"/>
    </source>
</evidence>
<dbReference type="InterPro" id="IPR029069">
    <property type="entry name" value="HotDog_dom_sf"/>
</dbReference>
<comment type="caution">
    <text evidence="2">The sequence shown here is derived from an EMBL/GenBank/DDBJ whole genome shotgun (WGS) entry which is preliminary data.</text>
</comment>
<organism evidence="2 3">
    <name type="scientific">Gordonia alkanivorans NBRC 16433</name>
    <dbReference type="NCBI Taxonomy" id="1027371"/>
    <lineage>
        <taxon>Bacteria</taxon>
        <taxon>Bacillati</taxon>
        <taxon>Actinomycetota</taxon>
        <taxon>Actinomycetes</taxon>
        <taxon>Mycobacteriales</taxon>
        <taxon>Gordoniaceae</taxon>
        <taxon>Gordonia</taxon>
    </lineage>
</organism>
<dbReference type="eggNOG" id="COG1946">
    <property type="taxonomic scope" value="Bacteria"/>
</dbReference>
<feature type="domain" description="Acyl-CoA thioesterase-like N-terminal HotDog" evidence="1">
    <location>
        <begin position="35"/>
        <end position="114"/>
    </location>
</feature>
<name>F9VVI8_9ACTN</name>
<gene>
    <name evidence="2" type="ORF">GOALK_056_00500</name>
</gene>
<evidence type="ECO:0000313" key="3">
    <source>
        <dbReference type="Proteomes" id="UP000003558"/>
    </source>
</evidence>